<feature type="region of interest" description="Disordered" evidence="1">
    <location>
        <begin position="452"/>
        <end position="549"/>
    </location>
</feature>
<feature type="domain" description="BTB" evidence="2">
    <location>
        <begin position="284"/>
        <end position="439"/>
    </location>
</feature>
<evidence type="ECO:0000313" key="4">
    <source>
        <dbReference type="Proteomes" id="UP000076761"/>
    </source>
</evidence>
<feature type="compositionally biased region" description="Low complexity" evidence="1">
    <location>
        <begin position="73"/>
        <end position="84"/>
    </location>
</feature>
<dbReference type="AlphaFoldDB" id="A0A165P0F1"/>
<feature type="compositionally biased region" description="Low complexity" evidence="1">
    <location>
        <begin position="197"/>
        <end position="214"/>
    </location>
</feature>
<dbReference type="InterPro" id="IPR000210">
    <property type="entry name" value="BTB/POZ_dom"/>
</dbReference>
<dbReference type="STRING" id="1314782.A0A165P0F1"/>
<evidence type="ECO:0000313" key="3">
    <source>
        <dbReference type="EMBL" id="KZT20355.1"/>
    </source>
</evidence>
<feature type="compositionally biased region" description="Low complexity" evidence="1">
    <location>
        <begin position="507"/>
        <end position="516"/>
    </location>
</feature>
<feature type="region of interest" description="Disordered" evidence="1">
    <location>
        <begin position="135"/>
        <end position="156"/>
    </location>
</feature>
<feature type="region of interest" description="Disordered" evidence="1">
    <location>
        <begin position="173"/>
        <end position="246"/>
    </location>
</feature>
<sequence>MAFNDSNDSYYSRPCPCPPSYPSRHSSASSRSSKSHSPSSRHTKSPITPPKTPPRLRRPSLSTLSNPMNWLGRSSSSDSANRSAPYGTSVKPVRISEPKLNNSLEIWAAPRCGTLGSGATVVRTPQEALIGSSARVSYGSSNVGSMGKHRRMKSDDSIDELYEDAEEDLAKTKDNADLPSPPDSPPLPPLPLFATKSSPDLPLSALPSTSSTSLPMPPTRPPPSPPTRPALKNARASSSSPPSSAYFPPVPPVPAHLVVPAAQPSFEAILVSAVSSAVIDPIKTIVTLETNTMTYRTSFMTLMSQPSNLASYLKSILPKNSQEDDEDEDVQSMHSFVSDAQSSFNSIFHHHLTASGLLSQSAFSIHIFLDRPSTSYAHILAYLRAPTLSLPRPVQLSSCSSRTDAAARLEALLDLRDEATYLGLDDLQKLCTEEIRSRYTLSHVSSSHIHRLSAATATSENQYPTQPMKHHRGGSTTSVHSMQTLREEREEDKPTRKSRSRERSESVTDTTTTTVPGLRDRPVRSMDDPRSPGLSMSQSVRTAPAANWI</sequence>
<name>A0A165P0F1_9AGAM</name>
<feature type="compositionally biased region" description="Low complexity" evidence="1">
    <location>
        <begin position="22"/>
        <end position="38"/>
    </location>
</feature>
<gene>
    <name evidence="3" type="ORF">NEOLEDRAFT_1245242</name>
</gene>
<accession>A0A165P0F1</accession>
<keyword evidence="4" id="KW-1185">Reference proteome</keyword>
<feature type="compositionally biased region" description="Pro residues" evidence="1">
    <location>
        <begin position="179"/>
        <end position="191"/>
    </location>
</feature>
<protein>
    <recommendedName>
        <fullName evidence="2">BTB domain-containing protein</fullName>
    </recommendedName>
</protein>
<dbReference type="InParanoid" id="A0A165P0F1"/>
<feature type="compositionally biased region" description="Basic and acidic residues" evidence="1">
    <location>
        <begin position="485"/>
        <end position="506"/>
    </location>
</feature>
<feature type="compositionally biased region" description="Polar residues" evidence="1">
    <location>
        <begin position="135"/>
        <end position="144"/>
    </location>
</feature>
<evidence type="ECO:0000259" key="2">
    <source>
        <dbReference type="SMART" id="SM00225"/>
    </source>
</evidence>
<dbReference type="SMART" id="SM00225">
    <property type="entry name" value="BTB"/>
    <property type="match status" value="1"/>
</dbReference>
<feature type="region of interest" description="Disordered" evidence="1">
    <location>
        <begin position="1"/>
        <end position="95"/>
    </location>
</feature>
<feature type="compositionally biased region" description="Basic and acidic residues" evidence="1">
    <location>
        <begin position="518"/>
        <end position="530"/>
    </location>
</feature>
<dbReference type="OrthoDB" id="3363734at2759"/>
<organism evidence="3 4">
    <name type="scientific">Neolentinus lepideus HHB14362 ss-1</name>
    <dbReference type="NCBI Taxonomy" id="1314782"/>
    <lineage>
        <taxon>Eukaryota</taxon>
        <taxon>Fungi</taxon>
        <taxon>Dikarya</taxon>
        <taxon>Basidiomycota</taxon>
        <taxon>Agaricomycotina</taxon>
        <taxon>Agaricomycetes</taxon>
        <taxon>Gloeophyllales</taxon>
        <taxon>Gloeophyllaceae</taxon>
        <taxon>Neolentinus</taxon>
    </lineage>
</organism>
<dbReference type="EMBL" id="KV425621">
    <property type="protein sequence ID" value="KZT20355.1"/>
    <property type="molecule type" value="Genomic_DNA"/>
</dbReference>
<dbReference type="Proteomes" id="UP000076761">
    <property type="component" value="Unassembled WGS sequence"/>
</dbReference>
<feature type="compositionally biased region" description="Polar residues" evidence="1">
    <location>
        <begin position="455"/>
        <end position="465"/>
    </location>
</feature>
<feature type="compositionally biased region" description="Polar residues" evidence="1">
    <location>
        <begin position="474"/>
        <end position="484"/>
    </location>
</feature>
<feature type="compositionally biased region" description="Pro residues" evidence="1">
    <location>
        <begin position="215"/>
        <end position="228"/>
    </location>
</feature>
<evidence type="ECO:0000256" key="1">
    <source>
        <dbReference type="SAM" id="MobiDB-lite"/>
    </source>
</evidence>
<feature type="compositionally biased region" description="Low complexity" evidence="1">
    <location>
        <begin position="229"/>
        <end position="246"/>
    </location>
</feature>
<dbReference type="InterPro" id="IPR011333">
    <property type="entry name" value="SKP1/BTB/POZ_sf"/>
</dbReference>
<dbReference type="SUPFAM" id="SSF54695">
    <property type="entry name" value="POZ domain"/>
    <property type="match status" value="1"/>
</dbReference>
<reference evidence="3 4" key="1">
    <citation type="journal article" date="2016" name="Mol. Biol. Evol.">
        <title>Comparative Genomics of Early-Diverging Mushroom-Forming Fungi Provides Insights into the Origins of Lignocellulose Decay Capabilities.</title>
        <authorList>
            <person name="Nagy L.G."/>
            <person name="Riley R."/>
            <person name="Tritt A."/>
            <person name="Adam C."/>
            <person name="Daum C."/>
            <person name="Floudas D."/>
            <person name="Sun H."/>
            <person name="Yadav J.S."/>
            <person name="Pangilinan J."/>
            <person name="Larsson K.H."/>
            <person name="Matsuura K."/>
            <person name="Barry K."/>
            <person name="Labutti K."/>
            <person name="Kuo R."/>
            <person name="Ohm R.A."/>
            <person name="Bhattacharya S.S."/>
            <person name="Shirouzu T."/>
            <person name="Yoshinaga Y."/>
            <person name="Martin F.M."/>
            <person name="Grigoriev I.V."/>
            <person name="Hibbett D.S."/>
        </authorList>
    </citation>
    <scope>NUCLEOTIDE SEQUENCE [LARGE SCALE GENOMIC DNA]</scope>
    <source>
        <strain evidence="3 4">HHB14362 ss-1</strain>
    </source>
</reference>
<dbReference type="Gene3D" id="3.30.710.10">
    <property type="entry name" value="Potassium Channel Kv1.1, Chain A"/>
    <property type="match status" value="1"/>
</dbReference>
<proteinExistence type="predicted"/>